<dbReference type="Proteomes" id="UP000028411">
    <property type="component" value="Unassembled WGS sequence"/>
</dbReference>
<dbReference type="GO" id="GO:0046872">
    <property type="term" value="F:metal ion binding"/>
    <property type="evidence" value="ECO:0007669"/>
    <property type="project" value="UniProtKB-KW"/>
</dbReference>
<dbReference type="Pfam" id="PF01152">
    <property type="entry name" value="Bac_globin"/>
    <property type="match status" value="1"/>
</dbReference>
<proteinExistence type="predicted"/>
<dbReference type="PATRIC" id="fig|46429.4.peg.203"/>
<accession>A0A081RK43</accession>
<comment type="caution">
    <text evidence="5">The sequence shown here is derived from an EMBL/GenBank/DDBJ whole genome shotgun (WGS) entry which is preliminary data.</text>
</comment>
<dbReference type="InterPro" id="IPR001486">
    <property type="entry name" value="Hemoglobin_trunc"/>
</dbReference>
<dbReference type="InterPro" id="IPR012292">
    <property type="entry name" value="Globin/Proto"/>
</dbReference>
<dbReference type="SUPFAM" id="SSF46458">
    <property type="entry name" value="Globin-like"/>
    <property type="match status" value="1"/>
</dbReference>
<keyword evidence="3" id="KW-0479">Metal-binding</keyword>
<sequence length="136" mass="14735">MTAAEQKQQAPYDLVGGAVVVRNIVDRFYDLMDQEDAYRELRALHAPELGPMRVSLAGFLNAWLGGPRDWFDDHPGVCMMSAHARLPITGETADQWCDAMRRAIADSTVDPALGVKMAEALSNMAQGMAARAASAA</sequence>
<evidence type="ECO:0000256" key="3">
    <source>
        <dbReference type="ARBA" id="ARBA00022723"/>
    </source>
</evidence>
<evidence type="ECO:0000256" key="2">
    <source>
        <dbReference type="ARBA" id="ARBA00022617"/>
    </source>
</evidence>
<dbReference type="OrthoDB" id="9790913at2"/>
<evidence type="ECO:0000313" key="5">
    <source>
        <dbReference type="EMBL" id="KEQ55566.1"/>
    </source>
</evidence>
<gene>
    <name evidence="5" type="ORF">BV95_00205</name>
</gene>
<dbReference type="GO" id="GO:0020037">
    <property type="term" value="F:heme binding"/>
    <property type="evidence" value="ECO:0007669"/>
    <property type="project" value="InterPro"/>
</dbReference>
<dbReference type="InterPro" id="IPR009050">
    <property type="entry name" value="Globin-like_sf"/>
</dbReference>
<evidence type="ECO:0000256" key="4">
    <source>
        <dbReference type="ARBA" id="ARBA00023004"/>
    </source>
</evidence>
<dbReference type="GO" id="GO:0019825">
    <property type="term" value="F:oxygen binding"/>
    <property type="evidence" value="ECO:0007669"/>
    <property type="project" value="InterPro"/>
</dbReference>
<evidence type="ECO:0000313" key="6">
    <source>
        <dbReference type="Proteomes" id="UP000028411"/>
    </source>
</evidence>
<protein>
    <submittedName>
        <fullName evidence="5">Globin-like protein</fullName>
    </submittedName>
</protein>
<dbReference type="eggNOG" id="COG2346">
    <property type="taxonomic scope" value="Bacteria"/>
</dbReference>
<reference evidence="5 6" key="1">
    <citation type="submission" date="2014-02" db="EMBL/GenBank/DDBJ databases">
        <title>Whole genome sequence of Sphingobium chlorophenolicum NBRC 16172.</title>
        <authorList>
            <person name="Gan H.M."/>
            <person name="Gan H.Y."/>
            <person name="Chew T.H."/>
            <person name="Savka M.A."/>
        </authorList>
    </citation>
    <scope>NUCLEOTIDE SEQUENCE [LARGE SCALE GENOMIC DNA]</scope>
    <source>
        <strain evidence="5 6">NBRC 16172</strain>
    </source>
</reference>
<dbReference type="RefSeq" id="WP_013846847.1">
    <property type="nucleotide sequence ID" value="NZ_JFHR01000001.1"/>
</dbReference>
<dbReference type="Gene3D" id="1.10.490.10">
    <property type="entry name" value="Globins"/>
    <property type="match status" value="1"/>
</dbReference>
<keyword evidence="4" id="KW-0408">Iron</keyword>
<keyword evidence="1" id="KW-0813">Transport</keyword>
<keyword evidence="2" id="KW-0349">Heme</keyword>
<dbReference type="AlphaFoldDB" id="A0A081RK43"/>
<dbReference type="EMBL" id="JFHR01000001">
    <property type="protein sequence ID" value="KEQ55566.1"/>
    <property type="molecule type" value="Genomic_DNA"/>
</dbReference>
<organism evidence="5 6">
    <name type="scientific">Sphingobium chlorophenolicum</name>
    <dbReference type="NCBI Taxonomy" id="46429"/>
    <lineage>
        <taxon>Bacteria</taxon>
        <taxon>Pseudomonadati</taxon>
        <taxon>Pseudomonadota</taxon>
        <taxon>Alphaproteobacteria</taxon>
        <taxon>Sphingomonadales</taxon>
        <taxon>Sphingomonadaceae</taxon>
        <taxon>Sphingobium</taxon>
    </lineage>
</organism>
<dbReference type="CDD" id="cd14773">
    <property type="entry name" value="TrHb2_PhHbO-like_O"/>
    <property type="match status" value="1"/>
</dbReference>
<evidence type="ECO:0000256" key="1">
    <source>
        <dbReference type="ARBA" id="ARBA00022448"/>
    </source>
</evidence>
<name>A0A081RK43_SPHCR</name>